<evidence type="ECO:0000313" key="2">
    <source>
        <dbReference type="EMBL" id="MFC7334740.1"/>
    </source>
</evidence>
<evidence type="ECO:0000313" key="3">
    <source>
        <dbReference type="Proteomes" id="UP001596456"/>
    </source>
</evidence>
<protein>
    <submittedName>
        <fullName evidence="2">Uncharacterized protein</fullName>
    </submittedName>
</protein>
<accession>A0ABW2L0I0</accession>
<dbReference type="EMBL" id="JBHTCM010000018">
    <property type="protein sequence ID" value="MFC7334740.1"/>
    <property type="molecule type" value="Genomic_DNA"/>
</dbReference>
<gene>
    <name evidence="2" type="ORF">ACFQPS_16345</name>
</gene>
<name>A0ABW2L0I0_9PROT</name>
<keyword evidence="3" id="KW-1185">Reference proteome</keyword>
<dbReference type="RefSeq" id="WP_377360285.1">
    <property type="nucleotide sequence ID" value="NZ_JBHTCM010000018.1"/>
</dbReference>
<comment type="caution">
    <text evidence="2">The sequence shown here is derived from an EMBL/GenBank/DDBJ whole genome shotgun (WGS) entry which is preliminary data.</text>
</comment>
<reference evidence="3" key="1">
    <citation type="journal article" date="2019" name="Int. J. Syst. Evol. Microbiol.">
        <title>The Global Catalogue of Microorganisms (GCM) 10K type strain sequencing project: providing services to taxonomists for standard genome sequencing and annotation.</title>
        <authorList>
            <consortium name="The Broad Institute Genomics Platform"/>
            <consortium name="The Broad Institute Genome Sequencing Center for Infectious Disease"/>
            <person name="Wu L."/>
            <person name="Ma J."/>
        </authorList>
    </citation>
    <scope>NUCLEOTIDE SEQUENCE [LARGE SCALE GENOMIC DNA]</scope>
    <source>
        <strain evidence="3">CGMCC 1.16275</strain>
    </source>
</reference>
<feature type="region of interest" description="Disordered" evidence="1">
    <location>
        <begin position="54"/>
        <end position="75"/>
    </location>
</feature>
<evidence type="ECO:0000256" key="1">
    <source>
        <dbReference type="SAM" id="MobiDB-lite"/>
    </source>
</evidence>
<dbReference type="Proteomes" id="UP001596456">
    <property type="component" value="Unassembled WGS sequence"/>
</dbReference>
<proteinExistence type="predicted"/>
<sequence>MARRKPPVDTGSMLYDVVYEDGSLSSNRKVPRSEVDPLDGDRAIRAFLEAQDRKIAEMSGNPRGPIKTVRPSGGK</sequence>
<organism evidence="2 3">
    <name type="scientific">Rhodocista pekingensis</name>
    <dbReference type="NCBI Taxonomy" id="201185"/>
    <lineage>
        <taxon>Bacteria</taxon>
        <taxon>Pseudomonadati</taxon>
        <taxon>Pseudomonadota</taxon>
        <taxon>Alphaproteobacteria</taxon>
        <taxon>Rhodospirillales</taxon>
        <taxon>Azospirillaceae</taxon>
        <taxon>Rhodocista</taxon>
    </lineage>
</organism>